<dbReference type="GO" id="GO:0000981">
    <property type="term" value="F:DNA-binding transcription factor activity, RNA polymerase II-specific"/>
    <property type="evidence" value="ECO:0007669"/>
    <property type="project" value="EnsemblFungi"/>
</dbReference>
<organism evidence="2 3">
    <name type="scientific">Metschnikowia bicuspidata var. bicuspidata NRRL YB-4993</name>
    <dbReference type="NCBI Taxonomy" id="869754"/>
    <lineage>
        <taxon>Eukaryota</taxon>
        <taxon>Fungi</taxon>
        <taxon>Dikarya</taxon>
        <taxon>Ascomycota</taxon>
        <taxon>Saccharomycotina</taxon>
        <taxon>Pichiomycetes</taxon>
        <taxon>Metschnikowiaceae</taxon>
        <taxon>Metschnikowia</taxon>
    </lineage>
</organism>
<dbReference type="PANTHER" id="PTHR31644">
    <property type="entry name" value="TRANSCRIPTIONAL ACTIVATOR ARO80-RELATED"/>
    <property type="match status" value="1"/>
</dbReference>
<evidence type="ECO:0000313" key="2">
    <source>
        <dbReference type="EMBL" id="OBA22392.1"/>
    </source>
</evidence>
<dbReference type="CDD" id="cd12148">
    <property type="entry name" value="fungal_TF_MHR"/>
    <property type="match status" value="1"/>
</dbReference>
<protein>
    <recommendedName>
        <fullName evidence="4">Transcription factor domain-containing protein</fullName>
    </recommendedName>
</protein>
<feature type="region of interest" description="Disordered" evidence="1">
    <location>
        <begin position="600"/>
        <end position="642"/>
    </location>
</feature>
<accession>A0A1A0HES6</accession>
<sequence length="694" mass="78053">MEGALVFLANAAGKIAKADERDHIDAREKHSQLEGRHGHRVSGAGDGQVPPYFARHFLTTQRLTMPPAENVYSARPGGLSVLSEIEYIGGQGILTAEEAEYLVDMFFLTMHPFFPHIPRFLHLPRALSGYPILLCAILTISSRYHALGGADNAGVARNIEIHDRLWLYVQRLISQTVWAEASTRSIGTVFAFLLFTEWNPRAIHWRWSDYANRADDASDNKDPDLLSSSSEPAGLGAMRRSYRMAWMLIGSAVRLAQDTGFMELSAKTYLATHVAEINSVMNMKRRSMLSHSLAELDMDTEQISEAEMETREDNEIKVLGLSEDMNFPENTLQFTEAQKAQIELLQITSVGHESLYGYKAQLGSLSQRQNLSILNFMNPMINSWSRKYKKFLVPSKSKLARKVSAETLRSADSKVAQGIASGIENESFIFEFNYTKLYIYSLALSPSPKTKEGTKNGKVSLKLDEISKSAKYIEQAFNAAHEILQVAHRVHKLKMLRFMPVRWVTRIVRAVAFMVKCYLTITAHKTAEVAADPSSNMDHFDATILSLSIISVEEIVQSIQKAAITLRDCSPDELHLCTRYSNVLLYLYSEMKSTLKNYSAAGEDMEESGEKDSQQQPINEKAEPEALNSTSDKSNFTEGFKEFSDTGFPGDSEVIDWFINNRNVGLDFVGPWTELIEQQIEGQNLNMDEQLNFE</sequence>
<dbReference type="GO" id="GO:0045944">
    <property type="term" value="P:positive regulation of transcription by RNA polymerase II"/>
    <property type="evidence" value="ECO:0007669"/>
    <property type="project" value="EnsemblFungi"/>
</dbReference>
<keyword evidence="3" id="KW-1185">Reference proteome</keyword>
<dbReference type="PANTHER" id="PTHR31644:SF2">
    <property type="entry name" value="TRANSCRIPTIONAL ACTIVATOR ARO80-RELATED"/>
    <property type="match status" value="1"/>
</dbReference>
<dbReference type="RefSeq" id="XP_018712888.1">
    <property type="nucleotide sequence ID" value="XM_018858771.1"/>
</dbReference>
<dbReference type="OrthoDB" id="2262349at2759"/>
<dbReference type="GO" id="GO:0009074">
    <property type="term" value="P:aromatic amino acid family catabolic process"/>
    <property type="evidence" value="ECO:0007669"/>
    <property type="project" value="EnsemblFungi"/>
</dbReference>
<dbReference type="AlphaFoldDB" id="A0A1A0HES6"/>
<dbReference type="Proteomes" id="UP000092555">
    <property type="component" value="Unassembled WGS sequence"/>
</dbReference>
<evidence type="ECO:0000256" key="1">
    <source>
        <dbReference type="SAM" id="MobiDB-lite"/>
    </source>
</evidence>
<gene>
    <name evidence="2" type="ORF">METBIDRAFT_77805</name>
</gene>
<name>A0A1A0HES6_9ASCO</name>
<comment type="caution">
    <text evidence="2">The sequence shown here is derived from an EMBL/GenBank/DDBJ whole genome shotgun (WGS) entry which is preliminary data.</text>
</comment>
<dbReference type="EMBL" id="LXTC01000002">
    <property type="protein sequence ID" value="OBA22392.1"/>
    <property type="molecule type" value="Genomic_DNA"/>
</dbReference>
<dbReference type="GeneID" id="30031747"/>
<reference evidence="2 3" key="1">
    <citation type="submission" date="2016-05" db="EMBL/GenBank/DDBJ databases">
        <title>Comparative genomics of biotechnologically important yeasts.</title>
        <authorList>
            <consortium name="DOE Joint Genome Institute"/>
            <person name="Riley R."/>
            <person name="Haridas S."/>
            <person name="Wolfe K.H."/>
            <person name="Lopes M.R."/>
            <person name="Hittinger C.T."/>
            <person name="Goker M."/>
            <person name="Salamov A."/>
            <person name="Wisecaver J."/>
            <person name="Long T.M."/>
            <person name="Aerts A.L."/>
            <person name="Barry K."/>
            <person name="Choi C."/>
            <person name="Clum A."/>
            <person name="Coughlan A.Y."/>
            <person name="Deshpande S."/>
            <person name="Douglass A.P."/>
            <person name="Hanson S.J."/>
            <person name="Klenk H.-P."/>
            <person name="LaButti K."/>
            <person name="Lapidus A."/>
            <person name="Lindquist E."/>
            <person name="Lipzen A."/>
            <person name="Meier-kolthoff J.P."/>
            <person name="Ohm R.A."/>
            <person name="Otillar R.P."/>
            <person name="Pangilinan J."/>
            <person name="Peng Y."/>
            <person name="Rokas A."/>
            <person name="Rosa C.A."/>
            <person name="Scheuner C."/>
            <person name="Sibirny A.A."/>
            <person name="Slot J.C."/>
            <person name="Stielow J.B."/>
            <person name="Sun H."/>
            <person name="Kurtzman C.P."/>
            <person name="Blackwell M."/>
            <person name="Grigoriev I.V."/>
            <person name="Jeffries T.W."/>
        </authorList>
    </citation>
    <scope>NUCLEOTIDE SEQUENCE [LARGE SCALE GENOMIC DNA]</scope>
    <source>
        <strain evidence="2 3">NRRL YB-4993</strain>
    </source>
</reference>
<proteinExistence type="predicted"/>
<dbReference type="InterPro" id="IPR052780">
    <property type="entry name" value="AAA_Catabolism_Regulators"/>
</dbReference>
<dbReference type="STRING" id="869754.A0A1A0HES6"/>
<feature type="compositionally biased region" description="Polar residues" evidence="1">
    <location>
        <begin position="627"/>
        <end position="637"/>
    </location>
</feature>
<evidence type="ECO:0008006" key="4">
    <source>
        <dbReference type="Google" id="ProtNLM"/>
    </source>
</evidence>
<dbReference type="GO" id="GO:0005634">
    <property type="term" value="C:nucleus"/>
    <property type="evidence" value="ECO:0007669"/>
    <property type="project" value="EnsemblFungi"/>
</dbReference>
<evidence type="ECO:0000313" key="3">
    <source>
        <dbReference type="Proteomes" id="UP000092555"/>
    </source>
</evidence>